<dbReference type="PRINTS" id="PR00112">
    <property type="entry name" value="ACYLPHPHTASE"/>
</dbReference>
<dbReference type="InterPro" id="IPR020456">
    <property type="entry name" value="Acylphosphatase"/>
</dbReference>
<sequence length="89" mass="9610">MIARHVHVTGRVQGVWFRAWAREQALAEGVSGWIRNRPDGAVEAVLAGTEEAVETLIAKLHDGPTAAKVENLRVADTTVPDETGFHIVG</sequence>
<protein>
    <recommendedName>
        <fullName evidence="2 4">acylphosphatase</fullName>
        <ecNumber evidence="2 4">3.6.1.7</ecNumber>
    </recommendedName>
</protein>
<comment type="catalytic activity">
    <reaction evidence="3 4">
        <text>an acyl phosphate + H2O = a carboxylate + phosphate + H(+)</text>
        <dbReference type="Rhea" id="RHEA:14965"/>
        <dbReference type="ChEBI" id="CHEBI:15377"/>
        <dbReference type="ChEBI" id="CHEBI:15378"/>
        <dbReference type="ChEBI" id="CHEBI:29067"/>
        <dbReference type="ChEBI" id="CHEBI:43474"/>
        <dbReference type="ChEBI" id="CHEBI:59918"/>
        <dbReference type="EC" id="3.6.1.7"/>
    </reaction>
</comment>
<dbReference type="InterPro" id="IPR001792">
    <property type="entry name" value="Acylphosphatase-like_dom"/>
</dbReference>
<dbReference type="PROSITE" id="PS51160">
    <property type="entry name" value="ACYLPHOSPHATASE_3"/>
    <property type="match status" value="1"/>
</dbReference>
<accession>A0A0P7X8A3</accession>
<dbReference type="GO" id="GO:0003998">
    <property type="term" value="F:acylphosphatase activity"/>
    <property type="evidence" value="ECO:0007669"/>
    <property type="project" value="UniProtKB-EC"/>
</dbReference>
<evidence type="ECO:0000256" key="3">
    <source>
        <dbReference type="ARBA" id="ARBA00047645"/>
    </source>
</evidence>
<comment type="caution">
    <text evidence="7">The sequence shown here is derived from an EMBL/GenBank/DDBJ whole genome shotgun (WGS) entry which is preliminary data.</text>
</comment>
<proteinExistence type="inferred from homology"/>
<evidence type="ECO:0000313" key="9">
    <source>
        <dbReference type="Proteomes" id="UP000050497"/>
    </source>
</evidence>
<dbReference type="PANTHER" id="PTHR47268">
    <property type="entry name" value="ACYLPHOSPHATASE"/>
    <property type="match status" value="1"/>
</dbReference>
<gene>
    <name evidence="7" type="primary">acyP</name>
    <name evidence="8" type="ORF">GA0071312_2948</name>
    <name evidence="7" type="ORF">HLUCCO17_06985</name>
</gene>
<dbReference type="SUPFAM" id="SSF54975">
    <property type="entry name" value="Acylphosphatase/BLUF domain-like"/>
    <property type="match status" value="1"/>
</dbReference>
<dbReference type="STRING" id="1653334.GA0071312_2948"/>
<dbReference type="EMBL" id="LJSX01000008">
    <property type="protein sequence ID" value="KPQ11376.1"/>
    <property type="molecule type" value="Genomic_DNA"/>
</dbReference>
<evidence type="ECO:0000256" key="2">
    <source>
        <dbReference type="ARBA" id="ARBA00012150"/>
    </source>
</evidence>
<feature type="domain" description="Acylphosphatase-like" evidence="6">
    <location>
        <begin position="3"/>
        <end position="89"/>
    </location>
</feature>
<dbReference type="RefSeq" id="WP_074445556.1">
    <property type="nucleotide sequence ID" value="NZ_FMBM01000002.1"/>
</dbReference>
<dbReference type="Proteomes" id="UP000182800">
    <property type="component" value="Unassembled WGS sequence"/>
</dbReference>
<dbReference type="InterPro" id="IPR017968">
    <property type="entry name" value="Acylphosphatase_CS"/>
</dbReference>
<dbReference type="PROSITE" id="PS00150">
    <property type="entry name" value="ACYLPHOSPHATASE_1"/>
    <property type="match status" value="1"/>
</dbReference>
<reference evidence="7 9" key="1">
    <citation type="submission" date="2015-09" db="EMBL/GenBank/DDBJ databases">
        <title>Identification and resolution of microdiversity through metagenomic sequencing of parallel consortia.</title>
        <authorList>
            <person name="Nelson W.C."/>
            <person name="Romine M.F."/>
            <person name="Lindemann S.R."/>
        </authorList>
    </citation>
    <scope>NUCLEOTIDE SEQUENCE [LARGE SCALE GENOMIC DNA]</scope>
    <source>
        <strain evidence="7">HL-109</strain>
    </source>
</reference>
<dbReference type="InterPro" id="IPR036046">
    <property type="entry name" value="Acylphosphatase-like_dom_sf"/>
</dbReference>
<name>A0A0P7X8A3_9HYPH</name>
<keyword evidence="10" id="KW-1185">Reference proteome</keyword>
<feature type="active site" evidence="4">
    <location>
        <position position="18"/>
    </location>
</feature>
<evidence type="ECO:0000256" key="1">
    <source>
        <dbReference type="ARBA" id="ARBA00005614"/>
    </source>
</evidence>
<evidence type="ECO:0000313" key="10">
    <source>
        <dbReference type="Proteomes" id="UP000182800"/>
    </source>
</evidence>
<dbReference type="AlphaFoldDB" id="A0A0P7X8A3"/>
<feature type="active site" evidence="4">
    <location>
        <position position="36"/>
    </location>
</feature>
<dbReference type="PATRIC" id="fig|1653334.4.peg.2473"/>
<dbReference type="OrthoDB" id="5295388at2"/>
<dbReference type="EC" id="3.6.1.7" evidence="2 4"/>
<dbReference type="EMBL" id="FMBM01000002">
    <property type="protein sequence ID" value="SCC81974.1"/>
    <property type="molecule type" value="Genomic_DNA"/>
</dbReference>
<evidence type="ECO:0000313" key="8">
    <source>
        <dbReference type="EMBL" id="SCC81974.1"/>
    </source>
</evidence>
<keyword evidence="4" id="KW-0378">Hydrolase</keyword>
<dbReference type="Gene3D" id="3.30.70.100">
    <property type="match status" value="1"/>
</dbReference>
<reference evidence="8 10" key="2">
    <citation type="submission" date="2016-08" db="EMBL/GenBank/DDBJ databases">
        <authorList>
            <person name="Varghese N."/>
            <person name="Submissions Spin"/>
        </authorList>
    </citation>
    <scope>NUCLEOTIDE SEQUENCE [LARGE SCALE GENOMIC DNA]</scope>
    <source>
        <strain evidence="8 10">HL-109</strain>
    </source>
</reference>
<dbReference type="Pfam" id="PF00708">
    <property type="entry name" value="Acylphosphatase"/>
    <property type="match status" value="1"/>
</dbReference>
<evidence type="ECO:0000259" key="6">
    <source>
        <dbReference type="PROSITE" id="PS51160"/>
    </source>
</evidence>
<comment type="similarity">
    <text evidence="1 5">Belongs to the acylphosphatase family.</text>
</comment>
<evidence type="ECO:0000256" key="4">
    <source>
        <dbReference type="PROSITE-ProRule" id="PRU00520"/>
    </source>
</evidence>
<evidence type="ECO:0000256" key="5">
    <source>
        <dbReference type="RuleBase" id="RU004168"/>
    </source>
</evidence>
<evidence type="ECO:0000313" key="7">
    <source>
        <dbReference type="EMBL" id="KPQ11376.1"/>
    </source>
</evidence>
<dbReference type="Proteomes" id="UP000050497">
    <property type="component" value="Unassembled WGS sequence"/>
</dbReference>
<dbReference type="PANTHER" id="PTHR47268:SF4">
    <property type="entry name" value="ACYLPHOSPHATASE"/>
    <property type="match status" value="1"/>
</dbReference>
<organism evidence="7 9">
    <name type="scientific">Saliniramus fredricksonii</name>
    <dbReference type="NCBI Taxonomy" id="1653334"/>
    <lineage>
        <taxon>Bacteria</taxon>
        <taxon>Pseudomonadati</taxon>
        <taxon>Pseudomonadota</taxon>
        <taxon>Alphaproteobacteria</taxon>
        <taxon>Hyphomicrobiales</taxon>
        <taxon>Salinarimonadaceae</taxon>
        <taxon>Saliniramus</taxon>
    </lineage>
</organism>